<dbReference type="EMBL" id="BGPR01005374">
    <property type="protein sequence ID" value="GBN09600.1"/>
    <property type="molecule type" value="Genomic_DNA"/>
</dbReference>
<organism evidence="2 3">
    <name type="scientific">Araneus ventricosus</name>
    <name type="common">Orbweaver spider</name>
    <name type="synonym">Epeira ventricosa</name>
    <dbReference type="NCBI Taxonomy" id="182803"/>
    <lineage>
        <taxon>Eukaryota</taxon>
        <taxon>Metazoa</taxon>
        <taxon>Ecdysozoa</taxon>
        <taxon>Arthropoda</taxon>
        <taxon>Chelicerata</taxon>
        <taxon>Arachnida</taxon>
        <taxon>Araneae</taxon>
        <taxon>Araneomorphae</taxon>
        <taxon>Entelegynae</taxon>
        <taxon>Araneoidea</taxon>
        <taxon>Araneidae</taxon>
        <taxon>Araneus</taxon>
    </lineage>
</organism>
<reference evidence="2 3" key="1">
    <citation type="journal article" date="2019" name="Sci. Rep.">
        <title>Orb-weaving spider Araneus ventricosus genome elucidates the spidroin gene catalogue.</title>
        <authorList>
            <person name="Kono N."/>
            <person name="Nakamura H."/>
            <person name="Ohtoshi R."/>
            <person name="Moran D.A.P."/>
            <person name="Shinohara A."/>
            <person name="Yoshida Y."/>
            <person name="Fujiwara M."/>
            <person name="Mori M."/>
            <person name="Tomita M."/>
            <person name="Arakawa K."/>
        </authorList>
    </citation>
    <scope>NUCLEOTIDE SEQUENCE [LARGE SCALE GENOMIC DNA]</scope>
</reference>
<dbReference type="Proteomes" id="UP000499080">
    <property type="component" value="Unassembled WGS sequence"/>
</dbReference>
<evidence type="ECO:0000256" key="1">
    <source>
        <dbReference type="SAM" id="MobiDB-lite"/>
    </source>
</evidence>
<evidence type="ECO:0000313" key="2">
    <source>
        <dbReference type="EMBL" id="GBN09600.1"/>
    </source>
</evidence>
<name>A0A4Y2L5W8_ARAVE</name>
<comment type="caution">
    <text evidence="2">The sequence shown here is derived from an EMBL/GenBank/DDBJ whole genome shotgun (WGS) entry which is preliminary data.</text>
</comment>
<proteinExistence type="predicted"/>
<protein>
    <submittedName>
        <fullName evidence="2">Uncharacterized protein</fullName>
    </submittedName>
</protein>
<keyword evidence="3" id="KW-1185">Reference proteome</keyword>
<gene>
    <name evidence="2" type="ORF">AVEN_40906_1</name>
</gene>
<evidence type="ECO:0000313" key="3">
    <source>
        <dbReference type="Proteomes" id="UP000499080"/>
    </source>
</evidence>
<feature type="region of interest" description="Disordered" evidence="1">
    <location>
        <begin position="57"/>
        <end position="79"/>
    </location>
</feature>
<accession>A0A4Y2L5W8</accession>
<dbReference type="AlphaFoldDB" id="A0A4Y2L5W8"/>
<sequence>MLKYLSPVRVVSRRIRGHISSSTRLNSPLLTNRMGYPIWIVGVVSILVHVHPSDTIGNKTRQTRQRVSNHEQSNGSVVGPRRGVKYCTVQSTTVHEWVFGSECPY</sequence>